<evidence type="ECO:0000313" key="9">
    <source>
        <dbReference type="Proteomes" id="UP001586593"/>
    </source>
</evidence>
<feature type="region of interest" description="Disordered" evidence="5">
    <location>
        <begin position="692"/>
        <end position="726"/>
    </location>
</feature>
<dbReference type="EMBL" id="JAZHXJ010000253">
    <property type="protein sequence ID" value="KAL1866908.1"/>
    <property type="molecule type" value="Genomic_DNA"/>
</dbReference>
<dbReference type="PROSITE" id="PS51489">
    <property type="entry name" value="BUB1_N"/>
    <property type="match status" value="1"/>
</dbReference>
<proteinExistence type="predicted"/>
<sequence length="1229" mass="137658">MGSEDLISFDVIESQKENIQALPSGRSAKKLAELFSPSRPFENLTPTPSGAKSVNDCIRAEYEAELANISEADDPLDVYDRYVRWTLDTYPSAQATPQSQLLPLLERATRAFVGNAQYRSDPRYLKLWLHYIHFFADAPRETFIYLARHGIGETLALFYEEYAAWLESAGRWAQAEEVYKLGIERNARPTQRLLRKFGEFEQRRAACGERGIQTPSSPALPAVRPALAAKVDPFAAAVEARDPQAPHPNHGIGGQSSKPAKSKLTVFSDADAAPPALFRDAGSKGWESIGSLADRKKENVAEPRPWVGETLKAGGKRSTAPKMMVFRDTSQSKPQSLSPSHVVGQKPHQLIVYARNGKNERTFVDLSVVYPNLQEAGTELSFEEVWAANRGWLDRSWDEDNTTDLKPSRKDKSRALEVDRLAETVSEKLVVHHHAVMLDENGAPIGPPEGKPRKKKIMEINETQIIKAKLDSPSRPKLRKRNATEPTMTIHTKAATDDIYEIFNQPFKATHGEDSVEEDGYETDDYTSGAESTGTTRNITTSEMGDGEVIEDEVDEEASDVKSVSEWSEFTARKHIPNVMNREGAEDGLNEPADITRSSGRAEALDGDFSDVASEPPDIQVLPGEDVEDAGDDEVLTPVSESFLSKTRTSFIPIPPEDYVPPTRPYRDPAEVANNRLPFMTPITERTESSLDIETEENNVHTRTPSRRDDRDITIPDQHEEEDSIDLEPLSSPLREIVNEELSRTKVTQPFLQRSKPAPGKSLAMTKAVPKSPIIKEIQCNPMDDVIRAEILEKMHPPLSSYGGFYDHRDETFEKGPEIRRFVKALKNSRHSTDRTGPIGTSVLIQFPDTATEYTVKKELGAGAFAPVYLVENSTASASREENDENKPVAMGRGAFACPHHRRKPLEAVKMEYPPTAWEFHIMRLAHSRLGPHHRATSSLSAALEMHLYRDEGFLFLPYQPHGTLLDVVNLFRAESSGVMDELLAMFFTIELFRTVEALHSKQILHGDLKPDNCLLRLDHLGHRKQQGAHPQGDESDSDGSHELAAQWSRTGAGGWASRGVTLIDFGRGIDMRCFSPDVKFIADWKTTAQDCTEMREGRPWTWQVDYHGLAGVVHCLLFGKYIETVRADIGNPSPGDHGTAILGGGGRKYRVRETLKRYWQTEIWTECFNVLLNPVGFVEAEEGQRMPVLRSMRRVRERMEDWLEANCERGVGLRGLMMKVEAWAKGRR</sequence>
<dbReference type="InterPro" id="IPR008271">
    <property type="entry name" value="Ser/Thr_kinase_AS"/>
</dbReference>
<comment type="subcellular location">
    <subcellularLocation>
        <location evidence="1">Chromosome</location>
        <location evidence="1">Centromere</location>
        <location evidence="1">Kinetochore</location>
    </subcellularLocation>
</comment>
<reference evidence="8 9" key="1">
    <citation type="journal article" date="2024" name="Commun. Biol.">
        <title>Comparative genomic analysis of thermophilic fungi reveals convergent evolutionary adaptations and gene losses.</title>
        <authorList>
            <person name="Steindorff A.S."/>
            <person name="Aguilar-Pontes M.V."/>
            <person name="Robinson A.J."/>
            <person name="Andreopoulos B."/>
            <person name="LaButti K."/>
            <person name="Kuo A."/>
            <person name="Mondo S."/>
            <person name="Riley R."/>
            <person name="Otillar R."/>
            <person name="Haridas S."/>
            <person name="Lipzen A."/>
            <person name="Grimwood J."/>
            <person name="Schmutz J."/>
            <person name="Clum A."/>
            <person name="Reid I.D."/>
            <person name="Moisan M.C."/>
            <person name="Butler G."/>
            <person name="Nguyen T.T.M."/>
            <person name="Dewar K."/>
            <person name="Conant G."/>
            <person name="Drula E."/>
            <person name="Henrissat B."/>
            <person name="Hansel C."/>
            <person name="Singer S."/>
            <person name="Hutchinson M.I."/>
            <person name="de Vries R.P."/>
            <person name="Natvig D.O."/>
            <person name="Powell A.J."/>
            <person name="Tsang A."/>
            <person name="Grigoriev I.V."/>
        </authorList>
    </citation>
    <scope>NUCLEOTIDE SEQUENCE [LARGE SCALE GENOMIC DNA]</scope>
    <source>
        <strain evidence="8 9">ATCC 24622</strain>
    </source>
</reference>
<dbReference type="SMART" id="SM00777">
    <property type="entry name" value="Mad3_BUB1_I"/>
    <property type="match status" value="1"/>
</dbReference>
<organism evidence="8 9">
    <name type="scientific">Phialemonium thermophilum</name>
    <dbReference type="NCBI Taxonomy" id="223376"/>
    <lineage>
        <taxon>Eukaryota</taxon>
        <taxon>Fungi</taxon>
        <taxon>Dikarya</taxon>
        <taxon>Ascomycota</taxon>
        <taxon>Pezizomycotina</taxon>
        <taxon>Sordariomycetes</taxon>
        <taxon>Sordariomycetidae</taxon>
        <taxon>Cephalothecales</taxon>
        <taxon>Cephalothecaceae</taxon>
        <taxon>Phialemonium</taxon>
    </lineage>
</organism>
<feature type="compositionally biased region" description="Polar residues" evidence="5">
    <location>
        <begin position="529"/>
        <end position="541"/>
    </location>
</feature>
<dbReference type="Gene3D" id="1.10.510.10">
    <property type="entry name" value="Transferase(Phosphotransferase) domain 1"/>
    <property type="match status" value="1"/>
</dbReference>
<feature type="domain" description="BUB1 N-terminal" evidence="7">
    <location>
        <begin position="62"/>
        <end position="222"/>
    </location>
</feature>
<keyword evidence="9" id="KW-1185">Reference proteome</keyword>
<dbReference type="Proteomes" id="UP001586593">
    <property type="component" value="Unassembled WGS sequence"/>
</dbReference>
<accession>A0ABR3WTM7</accession>
<dbReference type="InterPro" id="IPR015661">
    <property type="entry name" value="Bub1/Mad3"/>
</dbReference>
<evidence type="ECO:0000256" key="2">
    <source>
        <dbReference type="ARBA" id="ARBA00022454"/>
    </source>
</evidence>
<gene>
    <name evidence="8" type="ORF">VTK73DRAFT_4455</name>
</gene>
<dbReference type="Pfam" id="PF08311">
    <property type="entry name" value="Mad3_BUB1_I"/>
    <property type="match status" value="1"/>
</dbReference>
<dbReference type="SMART" id="SM00220">
    <property type="entry name" value="S_TKc"/>
    <property type="match status" value="1"/>
</dbReference>
<dbReference type="SUPFAM" id="SSF56112">
    <property type="entry name" value="Protein kinase-like (PK-like)"/>
    <property type="match status" value="1"/>
</dbReference>
<dbReference type="PROSITE" id="PS00108">
    <property type="entry name" value="PROTEIN_KINASE_ST"/>
    <property type="match status" value="1"/>
</dbReference>
<evidence type="ECO:0000259" key="7">
    <source>
        <dbReference type="PROSITE" id="PS51489"/>
    </source>
</evidence>
<dbReference type="InterPro" id="IPR012572">
    <property type="entry name" value="Mad3/Bub1_II"/>
</dbReference>
<feature type="compositionally biased region" description="Acidic residues" evidence="5">
    <location>
        <begin position="515"/>
        <end position="525"/>
    </location>
</feature>
<feature type="region of interest" description="Disordered" evidence="5">
    <location>
        <begin position="510"/>
        <end position="541"/>
    </location>
</feature>
<evidence type="ECO:0000313" key="8">
    <source>
        <dbReference type="EMBL" id="KAL1866908.1"/>
    </source>
</evidence>
<dbReference type="PANTHER" id="PTHR14030:SF4">
    <property type="entry name" value="BUB1 KINASE, ISOFORM A-RELATED"/>
    <property type="match status" value="1"/>
</dbReference>
<evidence type="ECO:0000256" key="1">
    <source>
        <dbReference type="ARBA" id="ARBA00004629"/>
    </source>
</evidence>
<comment type="caution">
    <text evidence="8">The sequence shown here is derived from an EMBL/GenBank/DDBJ whole genome shotgun (WGS) entry which is preliminary data.</text>
</comment>
<keyword evidence="2" id="KW-0158">Chromosome</keyword>
<name>A0ABR3WTM7_9PEZI</name>
<dbReference type="InterPro" id="IPR013212">
    <property type="entry name" value="Mad3/Bub1_I"/>
</dbReference>
<dbReference type="PROSITE" id="PS50011">
    <property type="entry name" value="PROTEIN_KINASE_DOM"/>
    <property type="match status" value="1"/>
</dbReference>
<evidence type="ECO:0000259" key="6">
    <source>
        <dbReference type="PROSITE" id="PS50011"/>
    </source>
</evidence>
<dbReference type="Pfam" id="PF08171">
    <property type="entry name" value="Mad3_BUB1_II"/>
    <property type="match status" value="1"/>
</dbReference>
<feature type="compositionally biased region" description="Basic and acidic residues" evidence="5">
    <location>
        <begin position="706"/>
        <end position="718"/>
    </location>
</feature>
<keyword evidence="3" id="KW-0995">Kinetochore</keyword>
<evidence type="ECO:0000256" key="4">
    <source>
        <dbReference type="ARBA" id="ARBA00023328"/>
    </source>
</evidence>
<evidence type="ECO:0000256" key="3">
    <source>
        <dbReference type="ARBA" id="ARBA00022838"/>
    </source>
</evidence>
<dbReference type="CDD" id="cd13981">
    <property type="entry name" value="STKc_Bub1_BubR1"/>
    <property type="match status" value="1"/>
</dbReference>
<feature type="domain" description="Protein kinase" evidence="6">
    <location>
        <begin position="854"/>
        <end position="1225"/>
    </location>
</feature>
<keyword evidence="4" id="KW-0137">Centromere</keyword>
<evidence type="ECO:0000256" key="5">
    <source>
        <dbReference type="SAM" id="MobiDB-lite"/>
    </source>
</evidence>
<dbReference type="PANTHER" id="PTHR14030">
    <property type="entry name" value="MITOTIC CHECKPOINT SERINE/THREONINE-PROTEIN KINASE BUB1"/>
    <property type="match status" value="1"/>
</dbReference>
<dbReference type="InterPro" id="IPR000719">
    <property type="entry name" value="Prot_kinase_dom"/>
</dbReference>
<dbReference type="Gene3D" id="1.25.40.430">
    <property type="match status" value="1"/>
</dbReference>
<protein>
    <submittedName>
        <fullName evidence="8">Uncharacterized protein</fullName>
    </submittedName>
</protein>
<dbReference type="InterPro" id="IPR011009">
    <property type="entry name" value="Kinase-like_dom_sf"/>
</dbReference>